<name>A0ABU9BGR9_9BURK</name>
<dbReference type="Proteomes" id="UP001368500">
    <property type="component" value="Unassembled WGS sequence"/>
</dbReference>
<organism evidence="1 2">
    <name type="scientific">Pseudaquabacterium rugosum</name>
    <dbReference type="NCBI Taxonomy" id="2984194"/>
    <lineage>
        <taxon>Bacteria</taxon>
        <taxon>Pseudomonadati</taxon>
        <taxon>Pseudomonadota</taxon>
        <taxon>Betaproteobacteria</taxon>
        <taxon>Burkholderiales</taxon>
        <taxon>Sphaerotilaceae</taxon>
        <taxon>Pseudaquabacterium</taxon>
    </lineage>
</organism>
<protein>
    <recommendedName>
        <fullName evidence="3">DUF4276 family protein</fullName>
    </recommendedName>
</protein>
<reference evidence="1 2" key="1">
    <citation type="submission" date="2024-04" db="EMBL/GenBank/DDBJ databases">
        <title>Novel species of the genus Ideonella isolated from streams.</title>
        <authorList>
            <person name="Lu H."/>
        </authorList>
    </citation>
    <scope>NUCLEOTIDE SEQUENCE [LARGE SCALE GENOMIC DNA]</scope>
    <source>
        <strain evidence="1 2">BYS139W</strain>
    </source>
</reference>
<evidence type="ECO:0000313" key="2">
    <source>
        <dbReference type="Proteomes" id="UP001368500"/>
    </source>
</evidence>
<accession>A0ABU9BGR9</accession>
<gene>
    <name evidence="1" type="ORF">AACH11_23605</name>
</gene>
<comment type="caution">
    <text evidence="1">The sequence shown here is derived from an EMBL/GenBank/DDBJ whole genome shotgun (WGS) entry which is preliminary data.</text>
</comment>
<sequence length="233" mass="26367">MTKLAIFVEGHTELELTVSLLDAICGKNGISVKVLKQHKGSLQFIEMRGTDPAPAFALVANCACDGQVKTQIRDRYADLVRAGYSKIIGLRDVYPEARGNTQKIEQMQMFGMPTHPLPIDMHLAIMEVESWFLDELTHFQRIHPNLTLPRITAAGFDLANKNGSSWDHPAETLDTIYKLEGRRYRKKIPHIRRTINSIDMDEFYLTSRGRSQSLSKFLKSIEDAIFPITPKAP</sequence>
<proteinExistence type="predicted"/>
<dbReference type="EMBL" id="JBBUTF010000035">
    <property type="protein sequence ID" value="MEK8028954.1"/>
    <property type="molecule type" value="Genomic_DNA"/>
</dbReference>
<evidence type="ECO:0008006" key="3">
    <source>
        <dbReference type="Google" id="ProtNLM"/>
    </source>
</evidence>
<dbReference type="RefSeq" id="WP_341376742.1">
    <property type="nucleotide sequence ID" value="NZ_JBBUTF010000035.1"/>
</dbReference>
<keyword evidence="2" id="KW-1185">Reference proteome</keyword>
<evidence type="ECO:0000313" key="1">
    <source>
        <dbReference type="EMBL" id="MEK8028954.1"/>
    </source>
</evidence>